<dbReference type="EMBL" id="CAJVRM010000250">
    <property type="protein sequence ID" value="CAG8978293.1"/>
    <property type="molecule type" value="Genomic_DNA"/>
</dbReference>
<evidence type="ECO:0000313" key="1">
    <source>
        <dbReference type="EMBL" id="CAG8978293.1"/>
    </source>
</evidence>
<dbReference type="Proteomes" id="UP000701801">
    <property type="component" value="Unassembled WGS sequence"/>
</dbReference>
<keyword evidence="2" id="KW-1185">Reference proteome</keyword>
<accession>A0A9N9LPT9</accession>
<sequence length="68" mass="7699">MVIVMCLKTVKIGRPEDLGAKNIQSQDLYKARIEEPLNKELQDGKKASSPQIKFMDYGDIIIYGIKKS</sequence>
<name>A0A9N9LPT9_9HELO</name>
<protein>
    <submittedName>
        <fullName evidence="1">Uncharacterized protein</fullName>
    </submittedName>
</protein>
<gene>
    <name evidence="1" type="ORF">HYALB_00010292</name>
</gene>
<organism evidence="1 2">
    <name type="scientific">Hymenoscyphus albidus</name>
    <dbReference type="NCBI Taxonomy" id="595503"/>
    <lineage>
        <taxon>Eukaryota</taxon>
        <taxon>Fungi</taxon>
        <taxon>Dikarya</taxon>
        <taxon>Ascomycota</taxon>
        <taxon>Pezizomycotina</taxon>
        <taxon>Leotiomycetes</taxon>
        <taxon>Helotiales</taxon>
        <taxon>Helotiaceae</taxon>
        <taxon>Hymenoscyphus</taxon>
    </lineage>
</organism>
<proteinExistence type="predicted"/>
<reference evidence="1" key="1">
    <citation type="submission" date="2021-07" db="EMBL/GenBank/DDBJ databases">
        <authorList>
            <person name="Durling M."/>
        </authorList>
    </citation>
    <scope>NUCLEOTIDE SEQUENCE</scope>
</reference>
<evidence type="ECO:0000313" key="2">
    <source>
        <dbReference type="Proteomes" id="UP000701801"/>
    </source>
</evidence>
<dbReference type="AlphaFoldDB" id="A0A9N9LPT9"/>
<comment type="caution">
    <text evidence="1">The sequence shown here is derived from an EMBL/GenBank/DDBJ whole genome shotgun (WGS) entry which is preliminary data.</text>
</comment>